<feature type="coiled-coil region" evidence="1">
    <location>
        <begin position="98"/>
        <end position="191"/>
    </location>
</feature>
<dbReference type="KEGG" id="mtr:11425998"/>
<dbReference type="Gramene" id="rna33542">
    <property type="protein sequence ID" value="RHN57950.1"/>
    <property type="gene ID" value="gene33542"/>
</dbReference>
<evidence type="ECO:0000313" key="6">
    <source>
        <dbReference type="Proteomes" id="UP000002051"/>
    </source>
</evidence>
<evidence type="ECO:0000313" key="4">
    <source>
        <dbReference type="EMBL" id="RHN57950.1"/>
    </source>
</evidence>
<dbReference type="PaxDb" id="3880-AET00705"/>
<keyword evidence="6" id="KW-1185">Reference proteome</keyword>
<dbReference type="HOGENOM" id="CLU_045610_0_0_1"/>
<reference evidence="3 6" key="2">
    <citation type="journal article" date="2014" name="BMC Genomics">
        <title>An improved genome release (version Mt4.0) for the model legume Medicago truncatula.</title>
        <authorList>
            <person name="Tang H."/>
            <person name="Krishnakumar V."/>
            <person name="Bidwell S."/>
            <person name="Rosen B."/>
            <person name="Chan A."/>
            <person name="Zhou S."/>
            <person name="Gentzbittel L."/>
            <person name="Childs K.L."/>
            <person name="Yandell M."/>
            <person name="Gundlach H."/>
            <person name="Mayer K.F."/>
            <person name="Schwartz D.C."/>
            <person name="Town C.D."/>
        </authorList>
    </citation>
    <scope>GENOME REANNOTATION</scope>
    <source>
        <strain evidence="5 6">cv. Jemalong A17</strain>
    </source>
</reference>
<feature type="region of interest" description="Disordered" evidence="2">
    <location>
        <begin position="339"/>
        <end position="359"/>
    </location>
</feature>
<dbReference type="AlphaFoldDB" id="G7K4I9"/>
<evidence type="ECO:0000256" key="1">
    <source>
        <dbReference type="SAM" id="Coils"/>
    </source>
</evidence>
<accession>G7K4I9</accession>
<proteinExistence type="predicted"/>
<feature type="region of interest" description="Disordered" evidence="2">
    <location>
        <begin position="1"/>
        <end position="22"/>
    </location>
</feature>
<dbReference type="Proteomes" id="UP000265566">
    <property type="component" value="Chromosome 5"/>
</dbReference>
<dbReference type="EMBL" id="PSQE01000005">
    <property type="protein sequence ID" value="RHN57950.1"/>
    <property type="molecule type" value="Genomic_DNA"/>
</dbReference>
<keyword evidence="1" id="KW-0175">Coiled coil</keyword>
<dbReference type="EMBL" id="CM001221">
    <property type="protein sequence ID" value="AET00705.2"/>
    <property type="molecule type" value="Genomic_DNA"/>
</dbReference>
<evidence type="ECO:0000256" key="2">
    <source>
        <dbReference type="SAM" id="MobiDB-lite"/>
    </source>
</evidence>
<dbReference type="OrthoDB" id="1423221at2759"/>
<reference evidence="3 6" key="1">
    <citation type="journal article" date="2011" name="Nature">
        <title>The Medicago genome provides insight into the evolution of rhizobial symbioses.</title>
        <authorList>
            <person name="Young N.D."/>
            <person name="Debelle F."/>
            <person name="Oldroyd G.E."/>
            <person name="Geurts R."/>
            <person name="Cannon S.B."/>
            <person name="Udvardi M.K."/>
            <person name="Benedito V.A."/>
            <person name="Mayer K.F."/>
            <person name="Gouzy J."/>
            <person name="Schoof H."/>
            <person name="Van de Peer Y."/>
            <person name="Proost S."/>
            <person name="Cook D.R."/>
            <person name="Meyers B.C."/>
            <person name="Spannagl M."/>
            <person name="Cheung F."/>
            <person name="De Mita S."/>
            <person name="Krishnakumar V."/>
            <person name="Gundlach H."/>
            <person name="Zhou S."/>
            <person name="Mudge J."/>
            <person name="Bharti A.K."/>
            <person name="Murray J.D."/>
            <person name="Naoumkina M.A."/>
            <person name="Rosen B."/>
            <person name="Silverstein K.A."/>
            <person name="Tang H."/>
            <person name="Rombauts S."/>
            <person name="Zhao P.X."/>
            <person name="Zhou P."/>
            <person name="Barbe V."/>
            <person name="Bardou P."/>
            <person name="Bechner M."/>
            <person name="Bellec A."/>
            <person name="Berger A."/>
            <person name="Berges H."/>
            <person name="Bidwell S."/>
            <person name="Bisseling T."/>
            <person name="Choisne N."/>
            <person name="Couloux A."/>
            <person name="Denny R."/>
            <person name="Deshpande S."/>
            <person name="Dai X."/>
            <person name="Doyle J.J."/>
            <person name="Dudez A.M."/>
            <person name="Farmer A.D."/>
            <person name="Fouteau S."/>
            <person name="Franken C."/>
            <person name="Gibelin C."/>
            <person name="Gish J."/>
            <person name="Goldstein S."/>
            <person name="Gonzalez A.J."/>
            <person name="Green P.J."/>
            <person name="Hallab A."/>
            <person name="Hartog M."/>
            <person name="Hua A."/>
            <person name="Humphray S.J."/>
            <person name="Jeong D.H."/>
            <person name="Jing Y."/>
            <person name="Jocker A."/>
            <person name="Kenton S.M."/>
            <person name="Kim D.J."/>
            <person name="Klee K."/>
            <person name="Lai H."/>
            <person name="Lang C."/>
            <person name="Lin S."/>
            <person name="Macmil S.L."/>
            <person name="Magdelenat G."/>
            <person name="Matthews L."/>
            <person name="McCorrison J."/>
            <person name="Monaghan E.L."/>
            <person name="Mun J.H."/>
            <person name="Najar F.Z."/>
            <person name="Nicholson C."/>
            <person name="Noirot C."/>
            <person name="O'Bleness M."/>
            <person name="Paule C.R."/>
            <person name="Poulain J."/>
            <person name="Prion F."/>
            <person name="Qin B."/>
            <person name="Qu C."/>
            <person name="Retzel E.F."/>
            <person name="Riddle C."/>
            <person name="Sallet E."/>
            <person name="Samain S."/>
            <person name="Samson N."/>
            <person name="Sanders I."/>
            <person name="Saurat O."/>
            <person name="Scarpelli C."/>
            <person name="Schiex T."/>
            <person name="Segurens B."/>
            <person name="Severin A.J."/>
            <person name="Sherrier D.J."/>
            <person name="Shi R."/>
            <person name="Sims S."/>
            <person name="Singer S.R."/>
            <person name="Sinharoy S."/>
            <person name="Sterck L."/>
            <person name="Viollet A."/>
            <person name="Wang B.B."/>
            <person name="Wang K."/>
            <person name="Wang M."/>
            <person name="Wang X."/>
            <person name="Warfsmann J."/>
            <person name="Weissenbach J."/>
            <person name="White D.D."/>
            <person name="White J.D."/>
            <person name="Wiley G.B."/>
            <person name="Wincker P."/>
            <person name="Xing Y."/>
            <person name="Yang L."/>
            <person name="Yao Z."/>
            <person name="Ying F."/>
            <person name="Zhai J."/>
            <person name="Zhou L."/>
            <person name="Zuber A."/>
            <person name="Denarie J."/>
            <person name="Dixon R.A."/>
            <person name="May G.D."/>
            <person name="Schwartz D.C."/>
            <person name="Rogers J."/>
            <person name="Quetier F."/>
            <person name="Town C.D."/>
            <person name="Roe B.A."/>
        </authorList>
    </citation>
    <scope>NUCLEOTIDE SEQUENCE [LARGE SCALE GENOMIC DNA]</scope>
    <source>
        <strain evidence="3">A17</strain>
        <strain evidence="5 6">cv. Jemalong A17</strain>
    </source>
</reference>
<reference evidence="5" key="3">
    <citation type="submission" date="2015-04" db="UniProtKB">
        <authorList>
            <consortium name="EnsemblPlants"/>
        </authorList>
    </citation>
    <scope>IDENTIFICATION</scope>
    <source>
        <strain evidence="5">cv. Jemalong A17</strain>
    </source>
</reference>
<evidence type="ECO:0000313" key="5">
    <source>
        <dbReference type="EnsemblPlants" id="AET00705"/>
    </source>
</evidence>
<reference evidence="4" key="4">
    <citation type="journal article" date="2018" name="Nat. Plants">
        <title>Whole-genome landscape of Medicago truncatula symbiotic genes.</title>
        <authorList>
            <person name="Pecrix Y."/>
            <person name="Gamas P."/>
            <person name="Carrere S."/>
        </authorList>
    </citation>
    <scope>NUCLEOTIDE SEQUENCE</scope>
    <source>
        <tissue evidence="4">Leaves</tissue>
    </source>
</reference>
<accession>A0A0C3XUL6</accession>
<name>G7K4I9_MEDTR</name>
<sequence length="475" mass="53582">MNIQPKTEPGSPPCFHSTNPNNNLEDKSIHDLVMVLRQTCQWETFDSVETVLENRYMRLREELHLEKLSRLYAESEFKKREEICEKGKKVQESYEALLKEVKVNRLANSEKKNELEEEVEKLKKKYVDGSYEIDVLRRKNGELEAKILELRKLNEKRMEDNTQLGVLRKMIGKLEHEASELRKSKKKWLDDSNAFDALRNKVRVLEGDKNVLAGVEVRNGEVKETVKKILETINRLGKEKSKLADEKRKIEILLGSMYKKFRGLVGRLSRLEDDTNLLKSVGVSGGGNNEGKSPVDPVAANIEDRDEDDFLDDEFGNDTVVEVAPLQTNEDANHTLGVAASTQPQSKGNKDVQGSSSASGRVKLDKNIEIIYLDDDDDDDNDDDGGSMSRGVHEKKAVFGIAVKNEVPSPSVATQQKSKFPNAVDTFKRKFSLSDIEISSASSSSSDDSSFLDDLTIRSVVSLERSKKSRQTEQD</sequence>
<feature type="compositionally biased region" description="Polar residues" evidence="2">
    <location>
        <begin position="340"/>
        <end position="359"/>
    </location>
</feature>
<dbReference type="Proteomes" id="UP000002051">
    <property type="component" value="Chromosome 5"/>
</dbReference>
<evidence type="ECO:0000313" key="3">
    <source>
        <dbReference type="EMBL" id="AET00705.2"/>
    </source>
</evidence>
<gene>
    <name evidence="5" type="primary">11425998</name>
    <name evidence="3" type="ordered locus">MTR_5g094990</name>
    <name evidence="4" type="ORF">MtrunA17_Chr5g0445881</name>
</gene>
<protein>
    <submittedName>
        <fullName evidence="3 5">Uncharacterized protein</fullName>
    </submittedName>
</protein>
<dbReference type="EnsemblPlants" id="AET00705">
    <property type="protein sequence ID" value="AET00705"/>
    <property type="gene ID" value="MTR_5g094990"/>
</dbReference>
<organism evidence="3 6">
    <name type="scientific">Medicago truncatula</name>
    <name type="common">Barrel medic</name>
    <name type="synonym">Medicago tribuloides</name>
    <dbReference type="NCBI Taxonomy" id="3880"/>
    <lineage>
        <taxon>Eukaryota</taxon>
        <taxon>Viridiplantae</taxon>
        <taxon>Streptophyta</taxon>
        <taxon>Embryophyta</taxon>
        <taxon>Tracheophyta</taxon>
        <taxon>Spermatophyta</taxon>
        <taxon>Magnoliopsida</taxon>
        <taxon>eudicotyledons</taxon>
        <taxon>Gunneridae</taxon>
        <taxon>Pentapetalae</taxon>
        <taxon>rosids</taxon>
        <taxon>fabids</taxon>
        <taxon>Fabales</taxon>
        <taxon>Fabaceae</taxon>
        <taxon>Papilionoideae</taxon>
        <taxon>50 kb inversion clade</taxon>
        <taxon>NPAAA clade</taxon>
        <taxon>Hologalegina</taxon>
        <taxon>IRL clade</taxon>
        <taxon>Trifolieae</taxon>
        <taxon>Medicago</taxon>
    </lineage>
</organism>